<name>A0A5S9IJQ4_UABAM</name>
<feature type="signal peptide" evidence="2">
    <location>
        <begin position="1"/>
        <end position="22"/>
    </location>
</feature>
<evidence type="ECO:0008006" key="5">
    <source>
        <dbReference type="Google" id="ProtNLM"/>
    </source>
</evidence>
<dbReference type="PROSITE" id="PS51257">
    <property type="entry name" value="PROKAR_LIPOPROTEIN"/>
    <property type="match status" value="1"/>
</dbReference>
<proteinExistence type="predicted"/>
<feature type="chain" id="PRO_5024887648" description="Lipoprotein" evidence="2">
    <location>
        <begin position="23"/>
        <end position="200"/>
    </location>
</feature>
<sequence length="200" mass="23244">MRKYFVRIMLLLSLLSSGCVTTSLLSVTDPQPETFREYTSAWVGAEELIITYETDRGERWAVIDLVQGQHTDTLKGSLPVEEQQAKRRIPIIVRERQDDFAYHRSRFQRSAQQVNQLGKIFLWGDSRRYRDPQYDIQLIIEPIGNTYDSMGKSIPAPPMPHYRPSWAYPARIVGLPFAVCLDIAILPLWFVSYFRVSVRF</sequence>
<keyword evidence="4" id="KW-1185">Reference proteome</keyword>
<keyword evidence="1" id="KW-1133">Transmembrane helix</keyword>
<keyword evidence="1" id="KW-0812">Transmembrane</keyword>
<dbReference type="RefSeq" id="WP_151966960.1">
    <property type="nucleotide sequence ID" value="NZ_AP019860.1"/>
</dbReference>
<evidence type="ECO:0000256" key="2">
    <source>
        <dbReference type="SAM" id="SignalP"/>
    </source>
</evidence>
<keyword evidence="1" id="KW-0472">Membrane</keyword>
<protein>
    <recommendedName>
        <fullName evidence="5">Lipoprotein</fullName>
    </recommendedName>
</protein>
<dbReference type="EMBL" id="AP019860">
    <property type="protein sequence ID" value="BBM82726.1"/>
    <property type="molecule type" value="Genomic_DNA"/>
</dbReference>
<dbReference type="KEGG" id="uam:UABAM_01069"/>
<evidence type="ECO:0000256" key="1">
    <source>
        <dbReference type="SAM" id="Phobius"/>
    </source>
</evidence>
<evidence type="ECO:0000313" key="3">
    <source>
        <dbReference type="EMBL" id="BBM82726.1"/>
    </source>
</evidence>
<feature type="transmembrane region" description="Helical" evidence="1">
    <location>
        <begin position="173"/>
        <end position="194"/>
    </location>
</feature>
<dbReference type="AlphaFoldDB" id="A0A5S9IJQ4"/>
<organism evidence="3 4">
    <name type="scientific">Uabimicrobium amorphum</name>
    <dbReference type="NCBI Taxonomy" id="2596890"/>
    <lineage>
        <taxon>Bacteria</taxon>
        <taxon>Pseudomonadati</taxon>
        <taxon>Planctomycetota</taxon>
        <taxon>Candidatus Uabimicrobiia</taxon>
        <taxon>Candidatus Uabimicrobiales</taxon>
        <taxon>Candidatus Uabimicrobiaceae</taxon>
        <taxon>Candidatus Uabimicrobium</taxon>
    </lineage>
</organism>
<evidence type="ECO:0000313" key="4">
    <source>
        <dbReference type="Proteomes" id="UP000326354"/>
    </source>
</evidence>
<accession>A0A5S9IJQ4</accession>
<keyword evidence="2" id="KW-0732">Signal</keyword>
<dbReference type="Proteomes" id="UP000326354">
    <property type="component" value="Chromosome"/>
</dbReference>
<gene>
    <name evidence="3" type="ORF">UABAM_01069</name>
</gene>
<reference evidence="3 4" key="1">
    <citation type="submission" date="2019-08" db="EMBL/GenBank/DDBJ databases">
        <title>Complete genome sequence of Candidatus Uab amorphum.</title>
        <authorList>
            <person name="Shiratori T."/>
            <person name="Suzuki S."/>
            <person name="Kakizawa Y."/>
            <person name="Ishida K."/>
        </authorList>
    </citation>
    <scope>NUCLEOTIDE SEQUENCE [LARGE SCALE GENOMIC DNA]</scope>
    <source>
        <strain evidence="3 4">SRT547</strain>
    </source>
</reference>